<evidence type="ECO:0000256" key="3">
    <source>
        <dbReference type="ARBA" id="ARBA00022692"/>
    </source>
</evidence>
<dbReference type="Gene3D" id="3.10.120.10">
    <property type="entry name" value="Cytochrome b5-like heme/steroid binding domain"/>
    <property type="match status" value="1"/>
</dbReference>
<dbReference type="GO" id="GO:0020037">
    <property type="term" value="F:heme binding"/>
    <property type="evidence" value="ECO:0007669"/>
    <property type="project" value="UniProtKB-UniRule"/>
</dbReference>
<evidence type="ECO:0000256" key="2">
    <source>
        <dbReference type="ARBA" id="ARBA00022617"/>
    </source>
</evidence>
<dbReference type="PANTHER" id="PTHR19359">
    <property type="entry name" value="CYTOCHROME B5"/>
    <property type="match status" value="1"/>
</dbReference>
<evidence type="ECO:0000256" key="7">
    <source>
        <dbReference type="ARBA" id="ARBA00023136"/>
    </source>
</evidence>
<dbReference type="InterPro" id="IPR018506">
    <property type="entry name" value="Cyt_B5_heme-BS"/>
</dbReference>
<dbReference type="Pfam" id="PF00173">
    <property type="entry name" value="Cyt-b5"/>
    <property type="match status" value="1"/>
</dbReference>
<keyword evidence="4 9" id="KW-0479">Metal-binding</keyword>
<dbReference type="InterPro" id="IPR001199">
    <property type="entry name" value="Cyt_B5-like_heme/steroid-bd"/>
</dbReference>
<evidence type="ECO:0000259" key="10">
    <source>
        <dbReference type="PROSITE" id="PS50255"/>
    </source>
</evidence>
<dbReference type="GO" id="GO:0016020">
    <property type="term" value="C:membrane"/>
    <property type="evidence" value="ECO:0007669"/>
    <property type="project" value="UniProtKB-SubCell"/>
</dbReference>
<comment type="similarity">
    <text evidence="8 9">Belongs to the cytochrome b5 family.</text>
</comment>
<evidence type="ECO:0000256" key="9">
    <source>
        <dbReference type="RuleBase" id="RU362121"/>
    </source>
</evidence>
<dbReference type="Proteomes" id="UP000605846">
    <property type="component" value="Unassembled WGS sequence"/>
</dbReference>
<dbReference type="PROSITE" id="PS50255">
    <property type="entry name" value="CYTOCHROME_B5_2"/>
    <property type="match status" value="1"/>
</dbReference>
<comment type="caution">
    <text evidence="11">The sequence shown here is derived from an EMBL/GenBank/DDBJ whole genome shotgun (WGS) entry which is preliminary data.</text>
</comment>
<dbReference type="SMART" id="SM01117">
    <property type="entry name" value="Cyt-b5"/>
    <property type="match status" value="1"/>
</dbReference>
<dbReference type="GO" id="GO:0046872">
    <property type="term" value="F:metal ion binding"/>
    <property type="evidence" value="ECO:0007669"/>
    <property type="project" value="UniProtKB-UniRule"/>
</dbReference>
<dbReference type="OrthoDB" id="260519at2759"/>
<gene>
    <name evidence="11" type="ORF">EC973_008213</name>
</gene>
<dbReference type="PANTHER" id="PTHR19359:SF14">
    <property type="entry name" value="CYTOCHROME B5 A"/>
    <property type="match status" value="1"/>
</dbReference>
<keyword evidence="12" id="KW-1185">Reference proteome</keyword>
<dbReference type="InterPro" id="IPR036400">
    <property type="entry name" value="Cyt_B5-like_heme/steroid_sf"/>
</dbReference>
<keyword evidence="2 9" id="KW-0349">Heme</keyword>
<keyword evidence="6 9" id="KW-0408">Iron</keyword>
<proteinExistence type="inferred from homology"/>
<keyword evidence="7 9" id="KW-0472">Membrane</keyword>
<name>A0A8H7BN72_9FUNG</name>
<accession>A0A8H7BN72</accession>
<dbReference type="PROSITE" id="PS00191">
    <property type="entry name" value="CYTOCHROME_B5_1"/>
    <property type="match status" value="1"/>
</dbReference>
<keyword evidence="5 9" id="KW-1133">Transmembrane helix</keyword>
<comment type="subcellular location">
    <subcellularLocation>
        <location evidence="1">Membrane</location>
    </subcellularLocation>
</comment>
<evidence type="ECO:0000256" key="8">
    <source>
        <dbReference type="ARBA" id="ARBA00038168"/>
    </source>
</evidence>
<evidence type="ECO:0000256" key="1">
    <source>
        <dbReference type="ARBA" id="ARBA00004370"/>
    </source>
</evidence>
<keyword evidence="3 9" id="KW-0812">Transmembrane</keyword>
<protein>
    <recommendedName>
        <fullName evidence="10">Cytochrome b5 heme-binding domain-containing protein</fullName>
    </recommendedName>
</protein>
<feature type="domain" description="Cytochrome b5 heme-binding" evidence="10">
    <location>
        <begin position="2"/>
        <end position="78"/>
    </location>
</feature>
<evidence type="ECO:0000313" key="12">
    <source>
        <dbReference type="Proteomes" id="UP000605846"/>
    </source>
</evidence>
<organism evidence="11 12">
    <name type="scientific">Apophysomyces ossiformis</name>
    <dbReference type="NCBI Taxonomy" id="679940"/>
    <lineage>
        <taxon>Eukaryota</taxon>
        <taxon>Fungi</taxon>
        <taxon>Fungi incertae sedis</taxon>
        <taxon>Mucoromycota</taxon>
        <taxon>Mucoromycotina</taxon>
        <taxon>Mucoromycetes</taxon>
        <taxon>Mucorales</taxon>
        <taxon>Mucorineae</taxon>
        <taxon>Mucoraceae</taxon>
        <taxon>Apophysomyces</taxon>
    </lineage>
</organism>
<sequence length="132" mass="14829">MAVTYTFEDVAKHASRKDLWVIIHNKVYNVTEFVQEHPGGEEVLSDEAGKDATEAFEDIGHSDEARDILKKYYVGDLDEKSRKAERTYNTLRAGELPVDQTKKKGSALRVILPALAVAGVLIYKFIIAPQQH</sequence>
<feature type="transmembrane region" description="Helical" evidence="9">
    <location>
        <begin position="110"/>
        <end position="128"/>
    </location>
</feature>
<evidence type="ECO:0000256" key="5">
    <source>
        <dbReference type="ARBA" id="ARBA00022989"/>
    </source>
</evidence>
<evidence type="ECO:0000256" key="4">
    <source>
        <dbReference type="ARBA" id="ARBA00022723"/>
    </source>
</evidence>
<dbReference type="InterPro" id="IPR050668">
    <property type="entry name" value="Cytochrome_b5"/>
</dbReference>
<dbReference type="SUPFAM" id="SSF55856">
    <property type="entry name" value="Cytochrome b5-like heme/steroid binding domain"/>
    <property type="match status" value="1"/>
</dbReference>
<reference evidence="11" key="1">
    <citation type="submission" date="2020-01" db="EMBL/GenBank/DDBJ databases">
        <title>Genome Sequencing of Three Apophysomyces-Like Fungal Strains Confirms a Novel Fungal Genus in the Mucoromycota with divergent Burkholderia-like Endosymbiotic Bacteria.</title>
        <authorList>
            <person name="Stajich J.E."/>
            <person name="Macias A.M."/>
            <person name="Carter-House D."/>
            <person name="Lovett B."/>
            <person name="Kasson L.R."/>
            <person name="Berry K."/>
            <person name="Grigoriev I."/>
            <person name="Chang Y."/>
            <person name="Spatafora J."/>
            <person name="Kasson M.T."/>
        </authorList>
    </citation>
    <scope>NUCLEOTIDE SEQUENCE</scope>
    <source>
        <strain evidence="11">NRRL A-21654</strain>
    </source>
</reference>
<evidence type="ECO:0000313" key="11">
    <source>
        <dbReference type="EMBL" id="KAF7726918.1"/>
    </source>
</evidence>
<evidence type="ECO:0000256" key="6">
    <source>
        <dbReference type="ARBA" id="ARBA00023004"/>
    </source>
</evidence>
<dbReference type="PRINTS" id="PR00363">
    <property type="entry name" value="CYTOCHROMEB5"/>
</dbReference>
<dbReference type="AlphaFoldDB" id="A0A8H7BN72"/>
<dbReference type="EMBL" id="JABAYA010000069">
    <property type="protein sequence ID" value="KAF7726918.1"/>
    <property type="molecule type" value="Genomic_DNA"/>
</dbReference>
<dbReference type="FunFam" id="3.10.120.10:FF:000002">
    <property type="entry name" value="Cytochrome b5 type B"/>
    <property type="match status" value="1"/>
</dbReference>